<accession>A0ABT7UZN9</accession>
<dbReference type="InterPro" id="IPR039076">
    <property type="entry name" value="DivIC"/>
</dbReference>
<dbReference type="RefSeq" id="WP_289586538.1">
    <property type="nucleotide sequence ID" value="NZ_JAUDDW010000040.1"/>
</dbReference>
<dbReference type="InterPro" id="IPR007060">
    <property type="entry name" value="FtsL/DivIC"/>
</dbReference>
<name>A0ABT7UZN9_9LACO</name>
<reference evidence="3 4" key="2">
    <citation type="submission" date="2023-06" db="EMBL/GenBank/DDBJ databases">
        <authorList>
            <person name="Zeman M."/>
            <person name="Kubasova T."/>
            <person name="Jahodarova E."/>
            <person name="Nykrynova M."/>
            <person name="Rychlik I."/>
        </authorList>
    </citation>
    <scope>NUCLEOTIDE SEQUENCE [LARGE SCALE GENOMIC DNA]</scope>
    <source>
        <strain evidence="3 4">161_Gplus</strain>
    </source>
</reference>
<dbReference type="Pfam" id="PF04977">
    <property type="entry name" value="DivIC"/>
    <property type="match status" value="1"/>
</dbReference>
<sequence length="116" mass="13999">MKNRKVVQFETPHTQQVSVDRRVRRRVHIRRFERIVAVFLLIFLFLGFQIVRSRHALAKVNTNIHQTEVQLADQKARERELNQQVKQLHDPEYIQQVIRSKYNYSKQGETVYNLDN</sequence>
<evidence type="ECO:0000256" key="1">
    <source>
        <dbReference type="SAM" id="Coils"/>
    </source>
</evidence>
<evidence type="ECO:0000313" key="3">
    <source>
        <dbReference type="EMBL" id="MDM8267161.1"/>
    </source>
</evidence>
<comment type="caution">
    <text evidence="3">The sequence shown here is derived from an EMBL/GenBank/DDBJ whole genome shotgun (WGS) entry which is preliminary data.</text>
</comment>
<organism evidence="3 4">
    <name type="scientific">Limosilactobacillus pontis</name>
    <dbReference type="NCBI Taxonomy" id="35787"/>
    <lineage>
        <taxon>Bacteria</taxon>
        <taxon>Bacillati</taxon>
        <taxon>Bacillota</taxon>
        <taxon>Bacilli</taxon>
        <taxon>Lactobacillales</taxon>
        <taxon>Lactobacillaceae</taxon>
        <taxon>Limosilactobacillus</taxon>
    </lineage>
</organism>
<feature type="transmembrane region" description="Helical" evidence="2">
    <location>
        <begin position="32"/>
        <end position="51"/>
    </location>
</feature>
<reference evidence="4" key="1">
    <citation type="submission" date="2023-06" db="EMBL/GenBank/DDBJ databases">
        <title>Identification and characterization of horizontal gene transfer across gut microbiota members of farm animals based on homology search.</title>
        <authorList>
            <person name="Zeman M."/>
            <person name="Kubasova T."/>
            <person name="Jahodarova E."/>
            <person name="Nykrynova M."/>
            <person name="Rychlik I."/>
        </authorList>
    </citation>
    <scope>NUCLEOTIDE SEQUENCE [LARGE SCALE GENOMIC DNA]</scope>
    <source>
        <strain evidence="4">161_Gplus</strain>
    </source>
</reference>
<keyword evidence="1" id="KW-0175">Coiled coil</keyword>
<feature type="coiled-coil region" evidence="1">
    <location>
        <begin position="57"/>
        <end position="84"/>
    </location>
</feature>
<gene>
    <name evidence="3" type="ORF">QUW44_08415</name>
</gene>
<dbReference type="EMBL" id="JAUDDW010000040">
    <property type="protein sequence ID" value="MDM8267161.1"/>
    <property type="molecule type" value="Genomic_DNA"/>
</dbReference>
<dbReference type="PANTHER" id="PTHR40027:SF1">
    <property type="entry name" value="CELL DIVISION PROTEIN DIVIC"/>
    <property type="match status" value="1"/>
</dbReference>
<evidence type="ECO:0000256" key="2">
    <source>
        <dbReference type="SAM" id="Phobius"/>
    </source>
</evidence>
<proteinExistence type="predicted"/>
<keyword evidence="2" id="KW-0472">Membrane</keyword>
<evidence type="ECO:0000313" key="4">
    <source>
        <dbReference type="Proteomes" id="UP001529343"/>
    </source>
</evidence>
<keyword evidence="4" id="KW-1185">Reference proteome</keyword>
<protein>
    <submittedName>
        <fullName evidence="3">Septum formation initiator family protein</fullName>
    </submittedName>
</protein>
<keyword evidence="2" id="KW-0812">Transmembrane</keyword>
<keyword evidence="2" id="KW-1133">Transmembrane helix</keyword>
<dbReference type="Proteomes" id="UP001529343">
    <property type="component" value="Unassembled WGS sequence"/>
</dbReference>
<dbReference type="PANTHER" id="PTHR40027">
    <property type="entry name" value="CELL DIVISION PROTEIN DIVIC"/>
    <property type="match status" value="1"/>
</dbReference>